<proteinExistence type="predicted"/>
<protein>
    <submittedName>
        <fullName evidence="1">Uncharacterized protein</fullName>
    </submittedName>
</protein>
<dbReference type="AlphaFoldDB" id="A0A840ANC8"/>
<dbReference type="Proteomes" id="UP000553963">
    <property type="component" value="Unassembled WGS sequence"/>
</dbReference>
<gene>
    <name evidence="1" type="ORF">GGR25_001853</name>
</gene>
<organism evidence="1 2">
    <name type="scientific">Kaistia hirudinis</name>
    <dbReference type="NCBI Taxonomy" id="1293440"/>
    <lineage>
        <taxon>Bacteria</taxon>
        <taxon>Pseudomonadati</taxon>
        <taxon>Pseudomonadota</taxon>
        <taxon>Alphaproteobacteria</taxon>
        <taxon>Hyphomicrobiales</taxon>
        <taxon>Kaistiaceae</taxon>
        <taxon>Kaistia</taxon>
    </lineage>
</organism>
<name>A0A840ANC8_9HYPH</name>
<reference evidence="1 2" key="1">
    <citation type="submission" date="2020-08" db="EMBL/GenBank/DDBJ databases">
        <title>Genomic Encyclopedia of Type Strains, Phase IV (KMG-IV): sequencing the most valuable type-strain genomes for metagenomic binning, comparative biology and taxonomic classification.</title>
        <authorList>
            <person name="Goeker M."/>
        </authorList>
    </citation>
    <scope>NUCLEOTIDE SEQUENCE [LARGE SCALE GENOMIC DNA]</scope>
    <source>
        <strain evidence="1 2">DSM 25966</strain>
    </source>
</reference>
<evidence type="ECO:0000313" key="2">
    <source>
        <dbReference type="Proteomes" id="UP000553963"/>
    </source>
</evidence>
<evidence type="ECO:0000313" key="1">
    <source>
        <dbReference type="EMBL" id="MBB3930814.1"/>
    </source>
</evidence>
<sequence length="52" mass="5650">MTELSRPSITALDAGRPLPALARADHAFLQWRNAAVATIRAGDLLKHCAFAY</sequence>
<keyword evidence="2" id="KW-1185">Reference proteome</keyword>
<comment type="caution">
    <text evidence="1">The sequence shown here is derived from an EMBL/GenBank/DDBJ whole genome shotgun (WGS) entry which is preliminary data.</text>
</comment>
<dbReference type="EMBL" id="JACIDS010000002">
    <property type="protein sequence ID" value="MBB3930814.1"/>
    <property type="molecule type" value="Genomic_DNA"/>
</dbReference>
<dbReference type="RefSeq" id="WP_183398432.1">
    <property type="nucleotide sequence ID" value="NZ_JACIDS010000002.1"/>
</dbReference>
<accession>A0A840ANC8</accession>